<dbReference type="GO" id="GO:1905706">
    <property type="term" value="P:regulation of mitochondrial ATP synthesis coupled proton transport"/>
    <property type="evidence" value="ECO:0007669"/>
    <property type="project" value="TreeGrafter"/>
</dbReference>
<evidence type="ECO:0000256" key="2">
    <source>
        <dbReference type="ARBA" id="ARBA00022603"/>
    </source>
</evidence>
<dbReference type="InterPro" id="IPR029063">
    <property type="entry name" value="SAM-dependent_MTases_sf"/>
</dbReference>
<dbReference type="InterPro" id="IPR026170">
    <property type="entry name" value="FAM173A/B"/>
</dbReference>
<dbReference type="GO" id="GO:0016279">
    <property type="term" value="F:protein-lysine N-methyltransferase activity"/>
    <property type="evidence" value="ECO:0007669"/>
    <property type="project" value="InterPro"/>
</dbReference>
<keyword evidence="2" id="KW-0489">Methyltransferase</keyword>
<dbReference type="GO" id="GO:0005739">
    <property type="term" value="C:mitochondrion"/>
    <property type="evidence" value="ECO:0007669"/>
    <property type="project" value="TreeGrafter"/>
</dbReference>
<evidence type="ECO:0000256" key="3">
    <source>
        <dbReference type="ARBA" id="ARBA00022679"/>
    </source>
</evidence>
<evidence type="ECO:0000313" key="7">
    <source>
        <dbReference type="EMBL" id="SSX30866.1"/>
    </source>
</evidence>
<comment type="similarity">
    <text evidence="1">Belongs to the ANT/ATPSC lysine N-methyltransferase family.</text>
</comment>
<dbReference type="GO" id="GO:0032259">
    <property type="term" value="P:methylation"/>
    <property type="evidence" value="ECO:0007669"/>
    <property type="project" value="UniProtKB-KW"/>
</dbReference>
<dbReference type="PANTHER" id="PTHR13610">
    <property type="entry name" value="METHYLTRANSFERASE DOMAIN-CONTAINING PROTEIN"/>
    <property type="match status" value="1"/>
</dbReference>
<dbReference type="EMBL" id="UFQS01001505">
    <property type="protein sequence ID" value="SSX11298.1"/>
    <property type="molecule type" value="Genomic_DNA"/>
</dbReference>
<protein>
    <submittedName>
        <fullName evidence="7">CSON002975 protein</fullName>
    </submittedName>
</protein>
<evidence type="ECO:0000313" key="6">
    <source>
        <dbReference type="EMBL" id="SSX11298.1"/>
    </source>
</evidence>
<keyword evidence="4" id="KW-0949">S-adenosyl-L-methionine</keyword>
<keyword evidence="5" id="KW-0812">Transmembrane</keyword>
<evidence type="ECO:0000256" key="1">
    <source>
        <dbReference type="ARBA" id="ARBA00010633"/>
    </source>
</evidence>
<dbReference type="AlphaFoldDB" id="A0A336MKU7"/>
<dbReference type="VEuPathDB" id="VectorBase:CSON002975"/>
<evidence type="ECO:0000256" key="5">
    <source>
        <dbReference type="SAM" id="Phobius"/>
    </source>
</evidence>
<name>A0A336MKU7_CULSO</name>
<proteinExistence type="inferred from homology"/>
<keyword evidence="5" id="KW-1133">Transmembrane helix</keyword>
<dbReference type="PANTHER" id="PTHR13610:SF9">
    <property type="entry name" value="FI06469P"/>
    <property type="match status" value="1"/>
</dbReference>
<gene>
    <name evidence="7" type="primary">CSON002975</name>
</gene>
<dbReference type="EMBL" id="UFQT01001505">
    <property type="protein sequence ID" value="SSX30866.1"/>
    <property type="molecule type" value="Genomic_DNA"/>
</dbReference>
<feature type="transmembrane region" description="Helical" evidence="5">
    <location>
        <begin position="25"/>
        <end position="46"/>
    </location>
</feature>
<sequence>MEEFEKLSNAPPNSLNKKSSGIGKYLIGLSGITAVGISVVCFPFVAPAFRKYCLPYVPATPKQMQNVFSCLPKEKGKLLDIGSGDGRIVIETAKKGWKSDGVELNLFLVLFSRISALKNGVSGKTKFFKRDLWKFNTSSYDCVVIFGVEQMMSELESKLGRELNDKSKIIACRFPFEEKHLKLVDRIEDGVDSVWVYKKS</sequence>
<dbReference type="Gene3D" id="3.40.50.150">
    <property type="entry name" value="Vaccinia Virus protein VP39"/>
    <property type="match status" value="1"/>
</dbReference>
<dbReference type="SUPFAM" id="SSF53335">
    <property type="entry name" value="S-adenosyl-L-methionine-dependent methyltransferases"/>
    <property type="match status" value="1"/>
</dbReference>
<dbReference type="OMA" id="NPWLVAY"/>
<accession>A0A336MKU7</accession>
<reference evidence="6" key="1">
    <citation type="submission" date="2018-04" db="EMBL/GenBank/DDBJ databases">
        <authorList>
            <person name="Go L.Y."/>
            <person name="Mitchell J.A."/>
        </authorList>
    </citation>
    <scope>NUCLEOTIDE SEQUENCE</scope>
    <source>
        <tissue evidence="6">Whole organism</tissue>
    </source>
</reference>
<keyword evidence="5" id="KW-0472">Membrane</keyword>
<evidence type="ECO:0000256" key="4">
    <source>
        <dbReference type="ARBA" id="ARBA00022691"/>
    </source>
</evidence>
<organism evidence="7">
    <name type="scientific">Culicoides sonorensis</name>
    <name type="common">Biting midge</name>
    <dbReference type="NCBI Taxonomy" id="179676"/>
    <lineage>
        <taxon>Eukaryota</taxon>
        <taxon>Metazoa</taxon>
        <taxon>Ecdysozoa</taxon>
        <taxon>Arthropoda</taxon>
        <taxon>Hexapoda</taxon>
        <taxon>Insecta</taxon>
        <taxon>Pterygota</taxon>
        <taxon>Neoptera</taxon>
        <taxon>Endopterygota</taxon>
        <taxon>Diptera</taxon>
        <taxon>Nematocera</taxon>
        <taxon>Chironomoidea</taxon>
        <taxon>Ceratopogonidae</taxon>
        <taxon>Ceratopogoninae</taxon>
        <taxon>Culicoides</taxon>
        <taxon>Monoculicoides</taxon>
    </lineage>
</organism>
<keyword evidence="3" id="KW-0808">Transferase</keyword>
<reference evidence="7" key="2">
    <citation type="submission" date="2018-07" db="EMBL/GenBank/DDBJ databases">
        <authorList>
            <person name="Quirk P.G."/>
            <person name="Krulwich T.A."/>
        </authorList>
    </citation>
    <scope>NUCLEOTIDE SEQUENCE</scope>
</reference>